<proteinExistence type="predicted"/>
<evidence type="ECO:0000256" key="5">
    <source>
        <dbReference type="ARBA" id="ARBA00023125"/>
    </source>
</evidence>
<dbReference type="AlphaFoldDB" id="A0A081CFQ9"/>
<dbReference type="Pfam" id="PF00172">
    <property type="entry name" value="Zn_clus"/>
    <property type="match status" value="1"/>
</dbReference>
<dbReference type="GO" id="GO:0000981">
    <property type="term" value="F:DNA-binding transcription factor activity, RNA polymerase II-specific"/>
    <property type="evidence" value="ECO:0007669"/>
    <property type="project" value="InterPro"/>
</dbReference>
<protein>
    <submittedName>
        <fullName evidence="8">Uncharacterized protein</fullName>
    </submittedName>
</protein>
<keyword evidence="5" id="KW-0238">DNA-binding</keyword>
<dbReference type="InterPro" id="IPR036864">
    <property type="entry name" value="Zn2-C6_fun-type_DNA-bd_sf"/>
</dbReference>
<dbReference type="EMBL" id="DF830076">
    <property type="protein sequence ID" value="GAK65505.1"/>
    <property type="molecule type" value="Genomic_DNA"/>
</dbReference>
<dbReference type="Pfam" id="PF04082">
    <property type="entry name" value="Fungal_trans"/>
    <property type="match status" value="1"/>
</dbReference>
<keyword evidence="2" id="KW-0479">Metal-binding</keyword>
<dbReference type="CDD" id="cd12148">
    <property type="entry name" value="fungal_TF_MHR"/>
    <property type="match status" value="1"/>
</dbReference>
<dbReference type="RefSeq" id="XP_014656168.1">
    <property type="nucleotide sequence ID" value="XM_014800682.1"/>
</dbReference>
<keyword evidence="4" id="KW-0805">Transcription regulation</keyword>
<dbReference type="GO" id="GO:0008270">
    <property type="term" value="F:zinc ion binding"/>
    <property type="evidence" value="ECO:0007669"/>
    <property type="project" value="InterPro"/>
</dbReference>
<evidence type="ECO:0000313" key="8">
    <source>
        <dbReference type="EMBL" id="GAK65505.1"/>
    </source>
</evidence>
<dbReference type="Gene3D" id="4.10.240.10">
    <property type="entry name" value="Zn(2)-C6 fungal-type DNA-binding domain"/>
    <property type="match status" value="1"/>
</dbReference>
<dbReference type="GO" id="GO:0003677">
    <property type="term" value="F:DNA binding"/>
    <property type="evidence" value="ECO:0007669"/>
    <property type="project" value="UniProtKB-KW"/>
</dbReference>
<dbReference type="SMART" id="SM00906">
    <property type="entry name" value="Fungal_trans"/>
    <property type="match status" value="1"/>
</dbReference>
<evidence type="ECO:0000256" key="4">
    <source>
        <dbReference type="ARBA" id="ARBA00023015"/>
    </source>
</evidence>
<dbReference type="CDD" id="cd00067">
    <property type="entry name" value="GAL4"/>
    <property type="match status" value="1"/>
</dbReference>
<organism evidence="8 9">
    <name type="scientific">Pseudozyma antarctica</name>
    <name type="common">Yeast</name>
    <name type="synonym">Candida antarctica</name>
    <dbReference type="NCBI Taxonomy" id="84753"/>
    <lineage>
        <taxon>Eukaryota</taxon>
        <taxon>Fungi</taxon>
        <taxon>Dikarya</taxon>
        <taxon>Basidiomycota</taxon>
        <taxon>Ustilaginomycotina</taxon>
        <taxon>Ustilaginomycetes</taxon>
        <taxon>Ustilaginales</taxon>
        <taxon>Ustilaginaceae</taxon>
        <taxon>Moesziomyces</taxon>
    </lineage>
</organism>
<accession>A0A081CFQ9</accession>
<name>A0A081CFQ9_PSEA2</name>
<evidence type="ECO:0000256" key="3">
    <source>
        <dbReference type="ARBA" id="ARBA00022833"/>
    </source>
</evidence>
<dbReference type="Proteomes" id="UP000053758">
    <property type="component" value="Unassembled WGS sequence"/>
</dbReference>
<dbReference type="PROSITE" id="PS00463">
    <property type="entry name" value="ZN2_CY6_FUNGAL_1"/>
    <property type="match status" value="1"/>
</dbReference>
<dbReference type="PANTHER" id="PTHR31313">
    <property type="entry name" value="TY1 ENHANCER ACTIVATOR"/>
    <property type="match status" value="1"/>
</dbReference>
<evidence type="ECO:0000313" key="9">
    <source>
        <dbReference type="Proteomes" id="UP000053758"/>
    </source>
</evidence>
<keyword evidence="6" id="KW-0804">Transcription</keyword>
<dbReference type="HOGENOM" id="CLU_006017_0_0_1"/>
<dbReference type="InterPro" id="IPR001138">
    <property type="entry name" value="Zn2Cys6_DnaBD"/>
</dbReference>
<evidence type="ECO:0000256" key="7">
    <source>
        <dbReference type="ARBA" id="ARBA00023242"/>
    </source>
</evidence>
<reference evidence="9" key="1">
    <citation type="journal article" date="2014" name="Genome Announc.">
        <title>Draft Genome Sequence of the Yeast Pseudozyma antarctica Type Strain JCM10317, a Producer of the Glycolipid Biosurfactants, Mannosylerythritol Lipids.</title>
        <authorList>
            <person name="Saika A."/>
            <person name="Koike H."/>
            <person name="Hori T."/>
            <person name="Fukuoka T."/>
            <person name="Sato S."/>
            <person name="Habe H."/>
            <person name="Kitamoto D."/>
            <person name="Morita T."/>
        </authorList>
    </citation>
    <scope>NUCLEOTIDE SEQUENCE [LARGE SCALE GENOMIC DNA]</scope>
    <source>
        <strain evidence="9">JCM 10317</strain>
    </source>
</reference>
<dbReference type="SUPFAM" id="SSF57701">
    <property type="entry name" value="Zn2/Cys6 DNA-binding domain"/>
    <property type="match status" value="1"/>
</dbReference>
<dbReference type="OrthoDB" id="2123952at2759"/>
<sequence>MPSSPHPYRSAAHQLQHPEHASFSPSSRSSPLYTSASRKSHAAYRNSPGASSPEVFSDMDRSALPSAHVSASRPYNASVDPSQQQRPSPSKRRKQSSDGAELHASSSSNTAKTPPGESAGSDGAADSKPSTRVAKACQPCSTKKRRCDGRQPQCSVCQVLGTPCTYNHTGLKRGPPKGFRSGPKESARAKLIRTLETTIRDLVNHLGKDDAGAEILRVSGERELPISNGQALAAGSDLGAARASKPSASAAKGKGATAPQIKTEEGLHSRRHASGTFEGSNDVGADDVDPAAEAEEDVIGETRQGEIVYRGSSSGIGILQRQHRAESPSAAIAASRSVGSSSSAPFGGRSRDDRATADSASHPKPPVFLPISSPHIAGDADTTSSQDRSPVRSGPSQRKDSSNLHSLYPDTSRDGQMSGSTASVQDPVVSVEENDRLFRYYWQGFHPFYPILYKPWFMGFSGEELRASLEPSLLYAIYSIAACVVPANAATKSDQGGPAADALNHERAQSFCQAAERHVLAKGLRPDIASIQTCWLLSLYSHGTGDLSRAWNFQNLASSMAVDMGLHRWPIYRAEIVQDRVQRETRIRIIWHCYILDKLLCAEMGRPVGLRAKDIDVPLLSETEEDEFELWSDQLEMQPAGASSSQRGVATANAGRRLHAPSCLNWGVHLFKIVERILDEVHSLRRKALLRRQGKEQVLAELDRQLTEWKEKLPAHLHLDDSPNEGPFPSFFALNLWYYTGRLLLHRPFIPQEEGLPMSTVLDNDSHRQSTLAANTICDLLEASARDIVDRLSTDLGYCLFTAAVMFVFNARLPDARIASDARRRYGLCVQWLKKLADTWPAASAHRLLLDGFAVVGEDASKQGGDAPQRRASIAALQAANAGSGMAATSKVSSWIAETEGALQGSSSARRAQDGAAKDERATTSSQDASAMANANGAMGSGGSGMPIFDDIWSKGSGAFGNGGGLVSENARQLNAPSSLDFAPGIFDVESFFWNENATATGLMGMNFTPLPGNTPTGSSHGLNVNVAPAPSQGMGYGEYSGGMMASFGPTTAMQGSAGASMAYPNMQYSQAGRGGAQSMAPPAAPGQSRQPAAAAAAAATAGMYGGGATAAGVSGVSGGTEGGAGVVGQPGGDASGANAAGGAGMPTSPFAFNPTAHNIGEFWSMLELPPAFLQQ</sequence>
<keyword evidence="3" id="KW-0862">Zinc</keyword>
<dbReference type="GeneID" id="26304521"/>
<evidence type="ECO:0000256" key="2">
    <source>
        <dbReference type="ARBA" id="ARBA00022723"/>
    </source>
</evidence>
<dbReference type="SMART" id="SM00066">
    <property type="entry name" value="GAL4"/>
    <property type="match status" value="1"/>
</dbReference>
<dbReference type="GO" id="GO:0006351">
    <property type="term" value="P:DNA-templated transcription"/>
    <property type="evidence" value="ECO:0007669"/>
    <property type="project" value="InterPro"/>
</dbReference>
<evidence type="ECO:0000256" key="6">
    <source>
        <dbReference type="ARBA" id="ARBA00023163"/>
    </source>
</evidence>
<comment type="subcellular location">
    <subcellularLocation>
        <location evidence="1">Nucleus</location>
    </subcellularLocation>
</comment>
<gene>
    <name evidence="8" type="ORF">PAN0_009c3722</name>
</gene>
<evidence type="ECO:0000256" key="1">
    <source>
        <dbReference type="ARBA" id="ARBA00004123"/>
    </source>
</evidence>
<keyword evidence="9" id="KW-1185">Reference proteome</keyword>
<dbReference type="GO" id="GO:0005634">
    <property type="term" value="C:nucleus"/>
    <property type="evidence" value="ECO:0007669"/>
    <property type="project" value="UniProtKB-SubCell"/>
</dbReference>
<dbReference type="InterPro" id="IPR051615">
    <property type="entry name" value="Transcr_Regulatory_Elem"/>
</dbReference>
<dbReference type="PANTHER" id="PTHR31313:SF78">
    <property type="entry name" value="TRANSCRIPTION FACTOR DOMAIN-CONTAINING PROTEIN"/>
    <property type="match status" value="1"/>
</dbReference>
<keyword evidence="7" id="KW-0539">Nucleus</keyword>
<dbReference type="InterPro" id="IPR007219">
    <property type="entry name" value="XnlR_reg_dom"/>
</dbReference>
<dbReference type="PROSITE" id="PS50048">
    <property type="entry name" value="ZN2_CY6_FUNGAL_2"/>
    <property type="match status" value="1"/>
</dbReference>